<evidence type="ECO:0000256" key="8">
    <source>
        <dbReference type="ARBA" id="ARBA00023012"/>
    </source>
</evidence>
<dbReference type="GO" id="GO:0016301">
    <property type="term" value="F:kinase activity"/>
    <property type="evidence" value="ECO:0007669"/>
    <property type="project" value="UniProtKB-KW"/>
</dbReference>
<evidence type="ECO:0000256" key="4">
    <source>
        <dbReference type="ARBA" id="ARBA00022679"/>
    </source>
</evidence>
<evidence type="ECO:0000256" key="6">
    <source>
        <dbReference type="ARBA" id="ARBA00022777"/>
    </source>
</evidence>
<accession>A0ABP8TVP5</accession>
<comment type="caution">
    <text evidence="12">The sequence shown here is derived from an EMBL/GenBank/DDBJ whole genome shotgun (WGS) entry which is preliminary data.</text>
</comment>
<feature type="coiled-coil region" evidence="9">
    <location>
        <begin position="136"/>
        <end position="176"/>
    </location>
</feature>
<comment type="catalytic activity">
    <reaction evidence="1">
        <text>ATP + protein L-histidine = ADP + protein N-phospho-L-histidine.</text>
        <dbReference type="EC" id="2.7.13.3"/>
    </reaction>
</comment>
<evidence type="ECO:0000256" key="9">
    <source>
        <dbReference type="SAM" id="Coils"/>
    </source>
</evidence>
<evidence type="ECO:0000313" key="13">
    <source>
        <dbReference type="Proteomes" id="UP001500212"/>
    </source>
</evidence>
<keyword evidence="13" id="KW-1185">Reference proteome</keyword>
<keyword evidence="6 12" id="KW-0418">Kinase</keyword>
<name>A0ABP8TVP5_9ACTN</name>
<evidence type="ECO:0000256" key="2">
    <source>
        <dbReference type="ARBA" id="ARBA00012438"/>
    </source>
</evidence>
<evidence type="ECO:0000259" key="11">
    <source>
        <dbReference type="SMART" id="SM00387"/>
    </source>
</evidence>
<evidence type="ECO:0000313" key="12">
    <source>
        <dbReference type="EMBL" id="GAA4617632.1"/>
    </source>
</evidence>
<gene>
    <name evidence="12" type="ORF">GCM10023195_78810</name>
</gene>
<dbReference type="PANTHER" id="PTHR24421">
    <property type="entry name" value="NITRATE/NITRITE SENSOR PROTEIN NARX-RELATED"/>
    <property type="match status" value="1"/>
</dbReference>
<keyword evidence="7" id="KW-0067">ATP-binding</keyword>
<sequence length="370" mass="40034">MTPADVILSVGIFAVSILFIYGNRDLRIQVPLSAANATMLLAKKRLPLVTLAGVLLFTAILALLLRGTYPMTPAAFIALYAVGRYCSRGMALAAAVGTILIGFFVSEMVSAIPSYTLHNVRDLGWVVFAVLAGAWVRTQKLYVRDVEERAERAEREREEEARRRAAEERVRIARELHDIVGHALMSINVLSSVSSRIIDRDPSTGRDSLKQISGISNSALREIRSTLNLLREGTAPLKNPEHGIGDLEPLIEQSKLSGLPVTYKCHACDRQIPTIIGFTVYRIVQESLTNISRHAKDVTKVVVAVACSNDHLDVSVVNDGAPVTPGEGGGIGIQGMRERVTATGGRLDTTALPGGGFRVHARLPLKEASA</sequence>
<evidence type="ECO:0000256" key="5">
    <source>
        <dbReference type="ARBA" id="ARBA00022741"/>
    </source>
</evidence>
<dbReference type="EMBL" id="BAABHJ010000040">
    <property type="protein sequence ID" value="GAA4617632.1"/>
    <property type="molecule type" value="Genomic_DNA"/>
</dbReference>
<keyword evidence="8" id="KW-0902">Two-component regulatory system</keyword>
<evidence type="ECO:0000256" key="10">
    <source>
        <dbReference type="SAM" id="Phobius"/>
    </source>
</evidence>
<dbReference type="Proteomes" id="UP001500212">
    <property type="component" value="Unassembled WGS sequence"/>
</dbReference>
<reference evidence="13" key="1">
    <citation type="journal article" date="2019" name="Int. J. Syst. Evol. Microbiol.">
        <title>The Global Catalogue of Microorganisms (GCM) 10K type strain sequencing project: providing services to taxonomists for standard genome sequencing and annotation.</title>
        <authorList>
            <consortium name="The Broad Institute Genomics Platform"/>
            <consortium name="The Broad Institute Genome Sequencing Center for Infectious Disease"/>
            <person name="Wu L."/>
            <person name="Ma J."/>
        </authorList>
    </citation>
    <scope>NUCLEOTIDE SEQUENCE [LARGE SCALE GENOMIC DNA]</scope>
    <source>
        <strain evidence="13">JCM 17938</strain>
    </source>
</reference>
<dbReference type="InterPro" id="IPR036890">
    <property type="entry name" value="HATPase_C_sf"/>
</dbReference>
<dbReference type="Gene3D" id="3.30.565.10">
    <property type="entry name" value="Histidine kinase-like ATPase, C-terminal domain"/>
    <property type="match status" value="1"/>
</dbReference>
<feature type="transmembrane region" description="Helical" evidence="10">
    <location>
        <begin position="94"/>
        <end position="117"/>
    </location>
</feature>
<keyword evidence="5" id="KW-0547">Nucleotide-binding</keyword>
<protein>
    <recommendedName>
        <fullName evidence="2">histidine kinase</fullName>
        <ecNumber evidence="2">2.7.13.3</ecNumber>
    </recommendedName>
</protein>
<dbReference type="Pfam" id="PF02518">
    <property type="entry name" value="HATPase_c"/>
    <property type="match status" value="1"/>
</dbReference>
<proteinExistence type="predicted"/>
<evidence type="ECO:0000256" key="3">
    <source>
        <dbReference type="ARBA" id="ARBA00022553"/>
    </source>
</evidence>
<dbReference type="Pfam" id="PF07730">
    <property type="entry name" value="HisKA_3"/>
    <property type="match status" value="1"/>
</dbReference>
<dbReference type="InterPro" id="IPR050482">
    <property type="entry name" value="Sensor_HK_TwoCompSys"/>
</dbReference>
<evidence type="ECO:0000256" key="7">
    <source>
        <dbReference type="ARBA" id="ARBA00022840"/>
    </source>
</evidence>
<keyword evidence="10" id="KW-0472">Membrane</keyword>
<keyword evidence="4" id="KW-0808">Transferase</keyword>
<feature type="domain" description="Histidine kinase/HSP90-like ATPase" evidence="11">
    <location>
        <begin position="275"/>
        <end position="367"/>
    </location>
</feature>
<dbReference type="SMART" id="SM00387">
    <property type="entry name" value="HATPase_c"/>
    <property type="match status" value="1"/>
</dbReference>
<dbReference type="EC" id="2.7.13.3" evidence="2"/>
<keyword evidence="10" id="KW-0812">Transmembrane</keyword>
<feature type="transmembrane region" description="Helical" evidence="10">
    <location>
        <begin position="45"/>
        <end position="65"/>
    </location>
</feature>
<feature type="transmembrane region" description="Helical" evidence="10">
    <location>
        <begin position="6"/>
        <end position="24"/>
    </location>
</feature>
<keyword evidence="9" id="KW-0175">Coiled coil</keyword>
<dbReference type="Gene3D" id="1.20.5.1930">
    <property type="match status" value="1"/>
</dbReference>
<organism evidence="12 13">
    <name type="scientific">Actinoallomurus liliacearum</name>
    <dbReference type="NCBI Taxonomy" id="1080073"/>
    <lineage>
        <taxon>Bacteria</taxon>
        <taxon>Bacillati</taxon>
        <taxon>Actinomycetota</taxon>
        <taxon>Actinomycetes</taxon>
        <taxon>Streptosporangiales</taxon>
        <taxon>Thermomonosporaceae</taxon>
        <taxon>Actinoallomurus</taxon>
    </lineage>
</organism>
<dbReference type="CDD" id="cd16917">
    <property type="entry name" value="HATPase_UhpB-NarQ-NarX-like"/>
    <property type="match status" value="1"/>
</dbReference>
<dbReference type="InterPro" id="IPR003594">
    <property type="entry name" value="HATPase_dom"/>
</dbReference>
<dbReference type="SUPFAM" id="SSF55874">
    <property type="entry name" value="ATPase domain of HSP90 chaperone/DNA topoisomerase II/histidine kinase"/>
    <property type="match status" value="1"/>
</dbReference>
<keyword evidence="10" id="KW-1133">Transmembrane helix</keyword>
<dbReference type="RefSeq" id="WP_345365868.1">
    <property type="nucleotide sequence ID" value="NZ_BAABHJ010000040.1"/>
</dbReference>
<keyword evidence="3" id="KW-0597">Phosphoprotein</keyword>
<dbReference type="PANTHER" id="PTHR24421:SF10">
    <property type="entry name" value="NITRATE_NITRITE SENSOR PROTEIN NARQ"/>
    <property type="match status" value="1"/>
</dbReference>
<dbReference type="InterPro" id="IPR011712">
    <property type="entry name" value="Sig_transdc_His_kin_sub3_dim/P"/>
</dbReference>
<evidence type="ECO:0000256" key="1">
    <source>
        <dbReference type="ARBA" id="ARBA00000085"/>
    </source>
</evidence>